<protein>
    <submittedName>
        <fullName evidence="1">Uncharacterized protein</fullName>
    </submittedName>
</protein>
<gene>
    <name evidence="1" type="ORF">CEXT_334391</name>
</gene>
<evidence type="ECO:0000313" key="2">
    <source>
        <dbReference type="Proteomes" id="UP001054945"/>
    </source>
</evidence>
<keyword evidence="2" id="KW-1185">Reference proteome</keyword>
<sequence>MFDAPEIYSPVGGPTVQRHDRNVLLCPSDSPDLPPSCLQPLPQAMQLCPQVRKKKVVFCTSGNLTLISSLGDGHQHPRVDHHRAAGTPQHLTIGRIFLKFTNLRQSGSPVGPGSGYRRQFFLARTADENSGSQLQCHQFSEGIDFNGLKNLQELDLSDNIFAAPSAPFRHL</sequence>
<reference evidence="1 2" key="1">
    <citation type="submission" date="2021-06" db="EMBL/GenBank/DDBJ databases">
        <title>Caerostris extrusa draft genome.</title>
        <authorList>
            <person name="Kono N."/>
            <person name="Arakawa K."/>
        </authorList>
    </citation>
    <scope>NUCLEOTIDE SEQUENCE [LARGE SCALE GENOMIC DNA]</scope>
</reference>
<dbReference type="AlphaFoldDB" id="A0AAV4XKX2"/>
<accession>A0AAV4XKX2</accession>
<comment type="caution">
    <text evidence="1">The sequence shown here is derived from an EMBL/GenBank/DDBJ whole genome shotgun (WGS) entry which is preliminary data.</text>
</comment>
<name>A0AAV4XKX2_CAEEX</name>
<evidence type="ECO:0000313" key="1">
    <source>
        <dbReference type="EMBL" id="GIY95327.1"/>
    </source>
</evidence>
<proteinExistence type="predicted"/>
<organism evidence="1 2">
    <name type="scientific">Caerostris extrusa</name>
    <name type="common">Bark spider</name>
    <name type="synonym">Caerostris bankana</name>
    <dbReference type="NCBI Taxonomy" id="172846"/>
    <lineage>
        <taxon>Eukaryota</taxon>
        <taxon>Metazoa</taxon>
        <taxon>Ecdysozoa</taxon>
        <taxon>Arthropoda</taxon>
        <taxon>Chelicerata</taxon>
        <taxon>Arachnida</taxon>
        <taxon>Araneae</taxon>
        <taxon>Araneomorphae</taxon>
        <taxon>Entelegynae</taxon>
        <taxon>Araneoidea</taxon>
        <taxon>Araneidae</taxon>
        <taxon>Caerostris</taxon>
    </lineage>
</organism>
<dbReference type="EMBL" id="BPLR01000506">
    <property type="protein sequence ID" value="GIY95327.1"/>
    <property type="molecule type" value="Genomic_DNA"/>
</dbReference>
<dbReference type="Proteomes" id="UP001054945">
    <property type="component" value="Unassembled WGS sequence"/>
</dbReference>